<feature type="transmembrane region" description="Helical" evidence="1">
    <location>
        <begin position="31"/>
        <end position="52"/>
    </location>
</feature>
<evidence type="ECO:0000256" key="1">
    <source>
        <dbReference type="SAM" id="Phobius"/>
    </source>
</evidence>
<evidence type="ECO:0000313" key="2">
    <source>
        <dbReference type="EMBL" id="AGA32763.1"/>
    </source>
</evidence>
<dbReference type="PATRIC" id="fig|1255043.3.peg.1087"/>
<keyword evidence="3" id="KW-1185">Reference proteome</keyword>
<feature type="transmembrane region" description="Helical" evidence="1">
    <location>
        <begin position="332"/>
        <end position="350"/>
    </location>
</feature>
<reference evidence="2" key="1">
    <citation type="submission" date="2015-12" db="EMBL/GenBank/DDBJ databases">
        <authorList>
            <person name="Tikhonova T.V."/>
            <person name="Pavlov A.R."/>
            <person name="Beletsky A.V."/>
            <person name="Mardanov A.V."/>
            <person name="Sorokin D.Y."/>
            <person name="Ravin N.V."/>
            <person name="Popov V.O."/>
        </authorList>
    </citation>
    <scope>NUCLEOTIDE SEQUENCE</scope>
    <source>
        <strain evidence="2">DSM 14787</strain>
    </source>
</reference>
<proteinExistence type="predicted"/>
<organism evidence="2 3">
    <name type="scientific">Thioalkalivibrio nitratireducens (strain DSM 14787 / UNIQEM 213 / ALEN2)</name>
    <dbReference type="NCBI Taxonomy" id="1255043"/>
    <lineage>
        <taxon>Bacteria</taxon>
        <taxon>Pseudomonadati</taxon>
        <taxon>Pseudomonadota</taxon>
        <taxon>Gammaproteobacteria</taxon>
        <taxon>Chromatiales</taxon>
        <taxon>Ectothiorhodospiraceae</taxon>
        <taxon>Thioalkalivibrio</taxon>
    </lineage>
</organism>
<dbReference type="Proteomes" id="UP000010809">
    <property type="component" value="Chromosome"/>
</dbReference>
<dbReference type="KEGG" id="tni:TVNIR_1080"/>
<dbReference type="RefSeq" id="WP_015257903.1">
    <property type="nucleotide sequence ID" value="NC_019902.2"/>
</dbReference>
<feature type="transmembrane region" description="Helical" evidence="1">
    <location>
        <begin position="93"/>
        <end position="114"/>
    </location>
</feature>
<dbReference type="STRING" id="1255043.TVNIR_1080"/>
<dbReference type="eggNOG" id="ENOG502ZBDN">
    <property type="taxonomic scope" value="Bacteria"/>
</dbReference>
<name>L0DUR7_THIND</name>
<evidence type="ECO:0000313" key="3">
    <source>
        <dbReference type="Proteomes" id="UP000010809"/>
    </source>
</evidence>
<keyword evidence="1" id="KW-1133">Transmembrane helix</keyword>
<accession>L0DUR7</accession>
<evidence type="ECO:0008006" key="4">
    <source>
        <dbReference type="Google" id="ProtNLM"/>
    </source>
</evidence>
<gene>
    <name evidence="2" type="ordered locus">TVNIR_1080</name>
</gene>
<keyword evidence="1" id="KW-0812">Transmembrane</keyword>
<dbReference type="HOGENOM" id="CLU_577376_0_0_6"/>
<keyword evidence="1" id="KW-0472">Membrane</keyword>
<sequence>MIGLLVLASLPAVAALWLGFSGGFFGTRGPGIFEAIVAGVVVIGLAAGFVGWRARQAARATRSAVERRYPGQPWMWRADWASRRIRHSDKSGLGLWVAALIWNAVAFPATYLVVREGLETGEWAALFILVFPLIGLFLLGGAVHVTLSYLRYGVSTFELGAPPGGIGGSLQGQVHTRLKLQPGERVTLRLVNYQRTTERSGKERRTHYRKLWEQDRELGTEELSRGREGGVVIPVDFPIPHDGQPTTVFGSEDGTLWRVEVAASVPGVDYHAHFDVPVFVTETRRASDSRQGESREEREPAFDPAAALDLRIMASDAGATEYYWAPGRARRAAMVMTVVTLLVFAGYGYSQVPGSVIAASSLWGWLFPLVLTLITLQMWTASTRLVIEPGRVLVRNRFAGLGRWREYAPEDIARVEPVIAPSPETPYFYLRLWLGDGRRVKLGWMNSPATRDAHAEAQWLTDDIRAKLKAAAR</sequence>
<feature type="transmembrane region" description="Helical" evidence="1">
    <location>
        <begin position="126"/>
        <end position="150"/>
    </location>
</feature>
<dbReference type="AlphaFoldDB" id="L0DUR7"/>
<feature type="transmembrane region" description="Helical" evidence="1">
    <location>
        <begin position="362"/>
        <end position="387"/>
    </location>
</feature>
<protein>
    <recommendedName>
        <fullName evidence="4">PH domain-containing protein</fullName>
    </recommendedName>
</protein>
<dbReference type="EMBL" id="CP003989">
    <property type="protein sequence ID" value="AGA32763.1"/>
    <property type="molecule type" value="Genomic_DNA"/>
</dbReference>